<dbReference type="AlphaFoldDB" id="M1UWK5"/>
<protein>
    <recommendedName>
        <fullName evidence="4">NADH-ubiquinone oxidoreductase B15 subunit</fullName>
    </recommendedName>
</protein>
<feature type="transmembrane region" description="Helical" evidence="1">
    <location>
        <begin position="33"/>
        <end position="51"/>
    </location>
</feature>
<keyword evidence="1" id="KW-1133">Transmembrane helix</keyword>
<proteinExistence type="predicted"/>
<gene>
    <name evidence="2" type="ORF">CYME_CMR463C</name>
</gene>
<evidence type="ECO:0000256" key="1">
    <source>
        <dbReference type="SAM" id="Phobius"/>
    </source>
</evidence>
<dbReference type="GeneID" id="16996898"/>
<dbReference type="PANTHER" id="PTHR35479">
    <property type="entry name" value="UNNAMED PRODUCT"/>
    <property type="match status" value="1"/>
</dbReference>
<accession>M1UWK5</accession>
<keyword evidence="1" id="KW-0472">Membrane</keyword>
<sequence length="87" mass="9985">MGAMQVKKNPYVEAWVAGRETLEERFRFTPRNIRTALLFGVLVPYGIYLLVAHDMAESKSTDRPEWKHLKREFPGVPVRSADSAQHS</sequence>
<dbReference type="Gramene" id="CMR463CT">
    <property type="protein sequence ID" value="CMR463CT"/>
    <property type="gene ID" value="CMR463C"/>
</dbReference>
<keyword evidence="1" id="KW-0812">Transmembrane</keyword>
<dbReference type="RefSeq" id="XP_005538667.1">
    <property type="nucleotide sequence ID" value="XM_005538610.1"/>
</dbReference>
<dbReference type="OrthoDB" id="15108at2759"/>
<dbReference type="PANTHER" id="PTHR35479:SF4">
    <property type="entry name" value="OS01G0750800 PROTEIN"/>
    <property type="match status" value="1"/>
</dbReference>
<dbReference type="Proteomes" id="UP000007014">
    <property type="component" value="Chromosome 18"/>
</dbReference>
<name>M1UWK5_CYAM1</name>
<dbReference type="KEGG" id="cme:CYME_CMR463C"/>
<reference evidence="2 3" key="2">
    <citation type="journal article" date="2007" name="BMC Biol.">
        <title>A 100%-complete sequence reveals unusually simple genomic features in the hot-spring red alga Cyanidioschyzon merolae.</title>
        <authorList>
            <person name="Nozaki H."/>
            <person name="Takano H."/>
            <person name="Misumi O."/>
            <person name="Terasawa K."/>
            <person name="Matsuzaki M."/>
            <person name="Maruyama S."/>
            <person name="Nishida K."/>
            <person name="Yagisawa F."/>
            <person name="Yoshida Y."/>
            <person name="Fujiwara T."/>
            <person name="Takio S."/>
            <person name="Tamura K."/>
            <person name="Chung S.J."/>
            <person name="Nakamura S."/>
            <person name="Kuroiwa H."/>
            <person name="Tanaka K."/>
            <person name="Sato N."/>
            <person name="Kuroiwa T."/>
        </authorList>
    </citation>
    <scope>NUCLEOTIDE SEQUENCE [LARGE SCALE GENOMIC DNA]</scope>
    <source>
        <strain evidence="2 3">10D</strain>
    </source>
</reference>
<dbReference type="EMBL" id="AP006500">
    <property type="protein sequence ID" value="BAM82631.1"/>
    <property type="molecule type" value="Genomic_DNA"/>
</dbReference>
<evidence type="ECO:0008006" key="4">
    <source>
        <dbReference type="Google" id="ProtNLM"/>
    </source>
</evidence>
<organism evidence="2 3">
    <name type="scientific">Cyanidioschyzon merolae (strain NIES-3377 / 10D)</name>
    <name type="common">Unicellular red alga</name>
    <dbReference type="NCBI Taxonomy" id="280699"/>
    <lineage>
        <taxon>Eukaryota</taxon>
        <taxon>Rhodophyta</taxon>
        <taxon>Bangiophyceae</taxon>
        <taxon>Cyanidiales</taxon>
        <taxon>Cyanidiaceae</taxon>
        <taxon>Cyanidioschyzon</taxon>
    </lineage>
</organism>
<keyword evidence="3" id="KW-1185">Reference proteome</keyword>
<reference evidence="2 3" key="1">
    <citation type="journal article" date="2004" name="Nature">
        <title>Genome sequence of the ultrasmall unicellular red alga Cyanidioschyzon merolae 10D.</title>
        <authorList>
            <person name="Matsuzaki M."/>
            <person name="Misumi O."/>
            <person name="Shin-i T."/>
            <person name="Maruyama S."/>
            <person name="Takahara M."/>
            <person name="Miyagishima S."/>
            <person name="Mori T."/>
            <person name="Nishida K."/>
            <person name="Yagisawa F."/>
            <person name="Nishida K."/>
            <person name="Yoshida Y."/>
            <person name="Nishimura Y."/>
            <person name="Nakao S."/>
            <person name="Kobayashi T."/>
            <person name="Momoyama Y."/>
            <person name="Higashiyama T."/>
            <person name="Minoda A."/>
            <person name="Sano M."/>
            <person name="Nomoto H."/>
            <person name="Oishi K."/>
            <person name="Hayashi H."/>
            <person name="Ohta F."/>
            <person name="Nishizaka S."/>
            <person name="Haga S."/>
            <person name="Miura S."/>
            <person name="Morishita T."/>
            <person name="Kabeya Y."/>
            <person name="Terasawa K."/>
            <person name="Suzuki Y."/>
            <person name="Ishii Y."/>
            <person name="Asakawa S."/>
            <person name="Takano H."/>
            <person name="Ohta N."/>
            <person name="Kuroiwa H."/>
            <person name="Tanaka K."/>
            <person name="Shimizu N."/>
            <person name="Sugano S."/>
            <person name="Sato N."/>
            <person name="Nozaki H."/>
            <person name="Ogasawara N."/>
            <person name="Kohara Y."/>
            <person name="Kuroiwa T."/>
        </authorList>
    </citation>
    <scope>NUCLEOTIDE SEQUENCE [LARGE SCALE GENOMIC DNA]</scope>
    <source>
        <strain evidence="2 3">10D</strain>
    </source>
</reference>
<dbReference type="HOGENOM" id="CLU_158917_1_0_1"/>
<evidence type="ECO:0000313" key="2">
    <source>
        <dbReference type="EMBL" id="BAM82631.1"/>
    </source>
</evidence>
<evidence type="ECO:0000313" key="3">
    <source>
        <dbReference type="Proteomes" id="UP000007014"/>
    </source>
</evidence>